<evidence type="ECO:0000256" key="6">
    <source>
        <dbReference type="ARBA" id="ARBA00024199"/>
    </source>
</evidence>
<dbReference type="InterPro" id="IPR044670">
    <property type="entry name" value="SOFL"/>
</dbReference>
<evidence type="ECO:0000256" key="5">
    <source>
        <dbReference type="ARBA" id="ARBA00023242"/>
    </source>
</evidence>
<gene>
    <name evidence="7" type="ORF">Din_003946</name>
</gene>
<dbReference type="PANTHER" id="PTHR33347:SF1">
    <property type="entry name" value="PROTEIN SOB FIVE-LIKE 5"/>
    <property type="match status" value="1"/>
</dbReference>
<evidence type="ECO:0000256" key="1">
    <source>
        <dbReference type="ARBA" id="ARBA00004496"/>
    </source>
</evidence>
<evidence type="ECO:0000256" key="3">
    <source>
        <dbReference type="ARBA" id="ARBA00022712"/>
    </source>
</evidence>
<protein>
    <submittedName>
        <fullName evidence="7">Uncharacterized protein</fullName>
    </submittedName>
</protein>
<evidence type="ECO:0000256" key="4">
    <source>
        <dbReference type="ARBA" id="ARBA00022864"/>
    </source>
</evidence>
<dbReference type="GO" id="GO:0005737">
    <property type="term" value="C:cytoplasm"/>
    <property type="evidence" value="ECO:0007669"/>
    <property type="project" value="UniProtKB-SubCell"/>
</dbReference>
<name>A0A5B6YS84_DAVIN</name>
<comment type="subcellular location">
    <subcellularLocation>
        <location evidence="1">Cytoplasm</location>
    </subcellularLocation>
</comment>
<comment type="similarity">
    <text evidence="6">Belongs to the SOFL plant protein family.</text>
</comment>
<keyword evidence="5" id="KW-0539">Nucleus</keyword>
<keyword evidence="4" id="KW-0932">Cytokinin signaling pathway</keyword>
<dbReference type="AlphaFoldDB" id="A0A5B6YS84"/>
<dbReference type="GO" id="GO:0009691">
    <property type="term" value="P:cytokinin biosynthetic process"/>
    <property type="evidence" value="ECO:0007669"/>
    <property type="project" value="UniProtKB-KW"/>
</dbReference>
<evidence type="ECO:0000313" key="7">
    <source>
        <dbReference type="EMBL" id="MPA34505.1"/>
    </source>
</evidence>
<sequence length="183" mass="20703">MNDVLASECSSGCESGWTLYLEHSVLSSYISHRGNEFVDERGVFAEEKRAKYEDEEENLSMVSDASSGPPHFNEDELDYDSGCFYHAPIDATMPKNSGKKEKIKEHRHQKVQEQSSFLDDTASSPIFNFSNNNYRPTSNQASMDNILDFEGRSAFHGQFGFYQSSLSGNQLQQNQWFGGKRQG</sequence>
<reference evidence="7" key="1">
    <citation type="submission" date="2019-08" db="EMBL/GenBank/DDBJ databases">
        <title>Reference gene set and small RNA set construction with multiple tissues from Davidia involucrata Baill.</title>
        <authorList>
            <person name="Yang H."/>
            <person name="Zhou C."/>
            <person name="Li G."/>
            <person name="Wang J."/>
            <person name="Gao P."/>
            <person name="Wang M."/>
            <person name="Wang R."/>
            <person name="Zhao Y."/>
        </authorList>
    </citation>
    <scope>NUCLEOTIDE SEQUENCE</scope>
    <source>
        <tissue evidence="7">Mixed with DoveR01_LX</tissue>
    </source>
</reference>
<organism evidence="7">
    <name type="scientific">Davidia involucrata</name>
    <name type="common">Dove tree</name>
    <dbReference type="NCBI Taxonomy" id="16924"/>
    <lineage>
        <taxon>Eukaryota</taxon>
        <taxon>Viridiplantae</taxon>
        <taxon>Streptophyta</taxon>
        <taxon>Embryophyta</taxon>
        <taxon>Tracheophyta</taxon>
        <taxon>Spermatophyta</taxon>
        <taxon>Magnoliopsida</taxon>
        <taxon>eudicotyledons</taxon>
        <taxon>Gunneridae</taxon>
        <taxon>Pentapetalae</taxon>
        <taxon>asterids</taxon>
        <taxon>Cornales</taxon>
        <taxon>Nyssaceae</taxon>
        <taxon>Davidia</taxon>
    </lineage>
</organism>
<accession>A0A5B6YS84</accession>
<keyword evidence="2" id="KW-0963">Cytoplasm</keyword>
<proteinExistence type="inferred from homology"/>
<dbReference type="PANTHER" id="PTHR33347">
    <property type="entry name" value="OSJNBA0091C07.3 PROTEIN"/>
    <property type="match status" value="1"/>
</dbReference>
<keyword evidence="3" id="KW-0203">Cytokinin biosynthesis</keyword>
<dbReference type="GO" id="GO:0009736">
    <property type="term" value="P:cytokinin-activated signaling pathway"/>
    <property type="evidence" value="ECO:0007669"/>
    <property type="project" value="UniProtKB-KW"/>
</dbReference>
<evidence type="ECO:0000256" key="2">
    <source>
        <dbReference type="ARBA" id="ARBA00022490"/>
    </source>
</evidence>
<dbReference type="EMBL" id="GHES01003946">
    <property type="protein sequence ID" value="MPA34505.1"/>
    <property type="molecule type" value="Transcribed_RNA"/>
</dbReference>